<keyword evidence="1" id="KW-1133">Transmembrane helix</keyword>
<feature type="domain" description="CAAX prenyl protease 2/Lysostaphin resistance protein A-like" evidence="2">
    <location>
        <begin position="179"/>
        <end position="266"/>
    </location>
</feature>
<feature type="transmembrane region" description="Helical" evidence="1">
    <location>
        <begin position="101"/>
        <end position="120"/>
    </location>
</feature>
<dbReference type="EMBL" id="WJJP01000613">
    <property type="protein sequence ID" value="MBD3326647.1"/>
    <property type="molecule type" value="Genomic_DNA"/>
</dbReference>
<proteinExistence type="predicted"/>
<protein>
    <submittedName>
        <fullName evidence="3">CPBP family intramembrane metalloprotease</fullName>
    </submittedName>
</protein>
<organism evidence="3 4">
    <name type="scientific">candidate division KSB3 bacterium</name>
    <dbReference type="NCBI Taxonomy" id="2044937"/>
    <lineage>
        <taxon>Bacteria</taxon>
        <taxon>candidate division KSB3</taxon>
    </lineage>
</organism>
<gene>
    <name evidence="3" type="ORF">GF339_18835</name>
</gene>
<dbReference type="Pfam" id="PF02517">
    <property type="entry name" value="Rce1-like"/>
    <property type="match status" value="1"/>
</dbReference>
<feature type="transmembrane region" description="Helical" evidence="1">
    <location>
        <begin position="141"/>
        <end position="161"/>
    </location>
</feature>
<dbReference type="GO" id="GO:0008237">
    <property type="term" value="F:metallopeptidase activity"/>
    <property type="evidence" value="ECO:0007669"/>
    <property type="project" value="UniProtKB-KW"/>
</dbReference>
<keyword evidence="1" id="KW-0812">Transmembrane</keyword>
<dbReference type="AlphaFoldDB" id="A0A9D5JZG9"/>
<feature type="transmembrane region" description="Helical" evidence="1">
    <location>
        <begin position="181"/>
        <end position="199"/>
    </location>
</feature>
<dbReference type="Proteomes" id="UP000649604">
    <property type="component" value="Unassembled WGS sequence"/>
</dbReference>
<comment type="caution">
    <text evidence="3">The sequence shown here is derived from an EMBL/GenBank/DDBJ whole genome shotgun (WGS) entry which is preliminary data.</text>
</comment>
<reference evidence="3" key="1">
    <citation type="submission" date="2019-11" db="EMBL/GenBank/DDBJ databases">
        <title>Microbial mats filling the niche in hypersaline microbial mats.</title>
        <authorList>
            <person name="Wong H.L."/>
            <person name="Macleod F.I."/>
            <person name="White R.A. III"/>
            <person name="Burns B.P."/>
        </authorList>
    </citation>
    <scope>NUCLEOTIDE SEQUENCE</scope>
    <source>
        <strain evidence="3">Rbin_158</strain>
    </source>
</reference>
<sequence length="286" mass="32924">MNPRTPPSGKRSITARGNCSNNRGSMKRILHFLTIEQWQQIDRMYLREAPRRDIDGRILSVCLIFPCVLIAIIYFGKYPTFVRLFGETFQTWPYPHLYSHLYWALFRVGSYFLLPALVVTCLFRERLQTYGLRIDRHPKVLVLYAAMLGAMIPLVVIVSHSPAFLRTYPFYDQAANSWTELVVWEVAYALQFFALEFFFRGFILFAFARYIGAYAIFMIAIPYTMIHFQKPLPETLGAIIAGLALGTLALRTRSIFGGVFLHIAVAWSMDLLALAQKGQLHQLVEH</sequence>
<dbReference type="GO" id="GO:0004175">
    <property type="term" value="F:endopeptidase activity"/>
    <property type="evidence" value="ECO:0007669"/>
    <property type="project" value="UniProtKB-ARBA"/>
</dbReference>
<feature type="transmembrane region" description="Helical" evidence="1">
    <location>
        <begin position="54"/>
        <end position="75"/>
    </location>
</feature>
<evidence type="ECO:0000259" key="2">
    <source>
        <dbReference type="Pfam" id="PF02517"/>
    </source>
</evidence>
<feature type="transmembrane region" description="Helical" evidence="1">
    <location>
        <begin position="206"/>
        <end position="226"/>
    </location>
</feature>
<keyword evidence="3" id="KW-0482">Metalloprotease</keyword>
<evidence type="ECO:0000313" key="3">
    <source>
        <dbReference type="EMBL" id="MBD3326647.1"/>
    </source>
</evidence>
<keyword evidence="3" id="KW-0645">Protease</keyword>
<evidence type="ECO:0000313" key="4">
    <source>
        <dbReference type="Proteomes" id="UP000649604"/>
    </source>
</evidence>
<name>A0A9D5JZG9_9BACT</name>
<keyword evidence="3" id="KW-0378">Hydrolase</keyword>
<accession>A0A9D5JZG9</accession>
<dbReference type="GO" id="GO:0080120">
    <property type="term" value="P:CAAX-box protein maturation"/>
    <property type="evidence" value="ECO:0007669"/>
    <property type="project" value="UniProtKB-ARBA"/>
</dbReference>
<feature type="transmembrane region" description="Helical" evidence="1">
    <location>
        <begin position="232"/>
        <end position="250"/>
    </location>
</feature>
<evidence type="ECO:0000256" key="1">
    <source>
        <dbReference type="SAM" id="Phobius"/>
    </source>
</evidence>
<dbReference type="InterPro" id="IPR003675">
    <property type="entry name" value="Rce1/LyrA-like_dom"/>
</dbReference>
<keyword evidence="1" id="KW-0472">Membrane</keyword>